<dbReference type="Gene3D" id="1.10.20.10">
    <property type="entry name" value="Histone, subunit A"/>
    <property type="match status" value="1"/>
</dbReference>
<gene>
    <name evidence="5" type="ORF">GpartN1_g5486.t1</name>
</gene>
<dbReference type="Proteomes" id="UP001061958">
    <property type="component" value="Unassembled WGS sequence"/>
</dbReference>
<protein>
    <recommendedName>
        <fullName evidence="4">Transcription factor CBF/NF-Y/archaeal histone domain-containing protein</fullName>
    </recommendedName>
</protein>
<evidence type="ECO:0000256" key="2">
    <source>
        <dbReference type="ARBA" id="ARBA00023242"/>
    </source>
</evidence>
<comment type="subcellular location">
    <subcellularLocation>
        <location evidence="1">Nucleus</location>
    </subcellularLocation>
</comment>
<sequence length="290" mass="32759">MRGKSKSIVFPAARIKRIMRINEQVGKIAVPTPVLVSKALQMMLQDFLTSCCQTAQEHSSTVITPHLMEHCIKNYDRFAFLLKLLSSKQKLESLPLEGGRELSYNANERDTLDLMKETLGSRKRTNDVSRKRKKKERSMTLNSFNFQDWSSIQSHCSHISPRCVSLKTEAQEDNYDCDEEESKTTLLNASSSVNDSPLIDDPIQSTGNVIIENKQYKESSTQYDEVKHEQGKASKAENEDEYRVVVIEDTAVLATCSSSSLSESDLYSLDKTGCSSRLFISIEELVDSHK</sequence>
<proteinExistence type="predicted"/>
<feature type="region of interest" description="Disordered" evidence="3">
    <location>
        <begin position="218"/>
        <end position="237"/>
    </location>
</feature>
<dbReference type="InterPro" id="IPR050568">
    <property type="entry name" value="Transcr_DNA_Rep_Reg"/>
</dbReference>
<evidence type="ECO:0000256" key="1">
    <source>
        <dbReference type="ARBA" id="ARBA00004123"/>
    </source>
</evidence>
<reference evidence="5" key="2">
    <citation type="submission" date="2022-01" db="EMBL/GenBank/DDBJ databases">
        <authorList>
            <person name="Hirooka S."/>
            <person name="Miyagishima S.Y."/>
        </authorList>
    </citation>
    <scope>NUCLEOTIDE SEQUENCE</scope>
    <source>
        <strain evidence="5">NBRC 102759</strain>
    </source>
</reference>
<dbReference type="OrthoDB" id="653904at2759"/>
<dbReference type="GO" id="GO:0046982">
    <property type="term" value="F:protein heterodimerization activity"/>
    <property type="evidence" value="ECO:0007669"/>
    <property type="project" value="InterPro"/>
</dbReference>
<dbReference type="EMBL" id="BQMJ01000046">
    <property type="protein sequence ID" value="GJQ13695.1"/>
    <property type="molecule type" value="Genomic_DNA"/>
</dbReference>
<comment type="caution">
    <text evidence="5">The sequence shown here is derived from an EMBL/GenBank/DDBJ whole genome shotgun (WGS) entry which is preliminary data.</text>
</comment>
<dbReference type="GO" id="GO:0005634">
    <property type="term" value="C:nucleus"/>
    <property type="evidence" value="ECO:0007669"/>
    <property type="project" value="UniProtKB-SubCell"/>
</dbReference>
<evidence type="ECO:0000256" key="3">
    <source>
        <dbReference type="SAM" id="MobiDB-lite"/>
    </source>
</evidence>
<feature type="compositionally biased region" description="Basic and acidic residues" evidence="3">
    <location>
        <begin position="224"/>
        <end position="237"/>
    </location>
</feature>
<dbReference type="CDD" id="cd22906">
    <property type="entry name" value="HFD_DRAP1"/>
    <property type="match status" value="1"/>
</dbReference>
<dbReference type="GO" id="GO:0001046">
    <property type="term" value="F:core promoter sequence-specific DNA binding"/>
    <property type="evidence" value="ECO:0007669"/>
    <property type="project" value="TreeGrafter"/>
</dbReference>
<evidence type="ECO:0000259" key="4">
    <source>
        <dbReference type="Pfam" id="PF00808"/>
    </source>
</evidence>
<evidence type="ECO:0000313" key="6">
    <source>
        <dbReference type="Proteomes" id="UP001061958"/>
    </source>
</evidence>
<evidence type="ECO:0000313" key="5">
    <source>
        <dbReference type="EMBL" id="GJQ13695.1"/>
    </source>
</evidence>
<feature type="compositionally biased region" description="Basic and acidic residues" evidence="3">
    <location>
        <begin position="118"/>
        <end position="129"/>
    </location>
</feature>
<dbReference type="SUPFAM" id="SSF47113">
    <property type="entry name" value="Histone-fold"/>
    <property type="match status" value="1"/>
</dbReference>
<organism evidence="5 6">
    <name type="scientific">Galdieria partita</name>
    <dbReference type="NCBI Taxonomy" id="83374"/>
    <lineage>
        <taxon>Eukaryota</taxon>
        <taxon>Rhodophyta</taxon>
        <taxon>Bangiophyceae</taxon>
        <taxon>Galdieriales</taxon>
        <taxon>Galdieriaceae</taxon>
        <taxon>Galdieria</taxon>
    </lineage>
</organism>
<reference evidence="5" key="1">
    <citation type="journal article" date="2022" name="Proc. Natl. Acad. Sci. U.S.A.">
        <title>Life cycle and functional genomics of the unicellular red alga Galdieria for elucidating algal and plant evolution and industrial use.</title>
        <authorList>
            <person name="Hirooka S."/>
            <person name="Itabashi T."/>
            <person name="Ichinose T.M."/>
            <person name="Onuma R."/>
            <person name="Fujiwara T."/>
            <person name="Yamashita S."/>
            <person name="Jong L.W."/>
            <person name="Tomita R."/>
            <person name="Iwane A.H."/>
            <person name="Miyagishima S.Y."/>
        </authorList>
    </citation>
    <scope>NUCLEOTIDE SEQUENCE</scope>
    <source>
        <strain evidence="5">NBRC 102759</strain>
    </source>
</reference>
<feature type="domain" description="Transcription factor CBF/NF-Y/archaeal histone" evidence="4">
    <location>
        <begin position="10"/>
        <end position="71"/>
    </location>
</feature>
<dbReference type="InterPro" id="IPR003958">
    <property type="entry name" value="CBFA_NFYB_domain"/>
</dbReference>
<name>A0A9C7Q099_9RHOD</name>
<dbReference type="Pfam" id="PF00808">
    <property type="entry name" value="CBFD_NFYB_HMF"/>
    <property type="match status" value="1"/>
</dbReference>
<dbReference type="GO" id="GO:0016251">
    <property type="term" value="F:RNA polymerase II general transcription initiation factor activity"/>
    <property type="evidence" value="ECO:0007669"/>
    <property type="project" value="TreeGrafter"/>
</dbReference>
<keyword evidence="2" id="KW-0539">Nucleus</keyword>
<dbReference type="PANTHER" id="PTHR10252:SF5">
    <property type="entry name" value="DR1-ASSOCIATED COREPRESSOR"/>
    <property type="match status" value="1"/>
</dbReference>
<dbReference type="InterPro" id="IPR009072">
    <property type="entry name" value="Histone-fold"/>
</dbReference>
<feature type="region of interest" description="Disordered" evidence="3">
    <location>
        <begin position="118"/>
        <end position="137"/>
    </location>
</feature>
<accession>A0A9C7Q099</accession>
<keyword evidence="6" id="KW-1185">Reference proteome</keyword>
<dbReference type="PANTHER" id="PTHR10252">
    <property type="entry name" value="HISTONE-LIKE TRANSCRIPTION FACTOR CCAAT-RELATED"/>
    <property type="match status" value="1"/>
</dbReference>
<dbReference type="AlphaFoldDB" id="A0A9C7Q099"/>